<proteinExistence type="predicted"/>
<evidence type="ECO:0000256" key="2">
    <source>
        <dbReference type="ARBA" id="ARBA00022695"/>
    </source>
</evidence>
<keyword evidence="3" id="KW-0448">Lipopolysaccharide biosynthesis</keyword>
<dbReference type="Gene3D" id="3.90.550.10">
    <property type="entry name" value="Spore Coat Polysaccharide Biosynthesis Protein SpsA, Chain A"/>
    <property type="match status" value="1"/>
</dbReference>
<dbReference type="PANTHER" id="PTHR42866:SF2">
    <property type="entry name" value="3-DEOXY-MANNO-OCTULOSONATE CYTIDYLYLTRANSFERASE, MITOCHONDRIAL"/>
    <property type="match status" value="1"/>
</dbReference>
<name>A0ABS7N0T4_9BACT</name>
<dbReference type="InterPro" id="IPR003329">
    <property type="entry name" value="Cytidylyl_trans"/>
</dbReference>
<reference evidence="4 5" key="1">
    <citation type="submission" date="2021-06" db="EMBL/GenBank/DDBJ databases">
        <title>44 bacteria genomes isolated from Dapeng, Shenzhen.</title>
        <authorList>
            <person name="Zheng W."/>
            <person name="Yu S."/>
            <person name="Huang Y."/>
        </authorList>
    </citation>
    <scope>NUCLEOTIDE SEQUENCE [LARGE SCALE GENOMIC DNA]</scope>
    <source>
        <strain evidence="4 5">DP5N14-6</strain>
    </source>
</reference>
<dbReference type="CDD" id="cd02517">
    <property type="entry name" value="CMP-KDO-Synthetase"/>
    <property type="match status" value="1"/>
</dbReference>
<dbReference type="PANTHER" id="PTHR42866">
    <property type="entry name" value="3-DEOXY-MANNO-OCTULOSONATE CYTIDYLYLTRANSFERASE"/>
    <property type="match status" value="1"/>
</dbReference>
<organism evidence="4 5">
    <name type="scientific">Algoriphagus marincola</name>
    <dbReference type="NCBI Taxonomy" id="264027"/>
    <lineage>
        <taxon>Bacteria</taxon>
        <taxon>Pseudomonadati</taxon>
        <taxon>Bacteroidota</taxon>
        <taxon>Cytophagia</taxon>
        <taxon>Cytophagales</taxon>
        <taxon>Cyclobacteriaceae</taxon>
        <taxon>Algoriphagus</taxon>
    </lineage>
</organism>
<dbReference type="GO" id="GO:0016779">
    <property type="term" value="F:nucleotidyltransferase activity"/>
    <property type="evidence" value="ECO:0007669"/>
    <property type="project" value="UniProtKB-KW"/>
</dbReference>
<dbReference type="Pfam" id="PF02348">
    <property type="entry name" value="CTP_transf_3"/>
    <property type="match status" value="1"/>
</dbReference>
<evidence type="ECO:0000256" key="3">
    <source>
        <dbReference type="ARBA" id="ARBA00022985"/>
    </source>
</evidence>
<gene>
    <name evidence="4" type="ORF">KUV23_03040</name>
</gene>
<dbReference type="EMBL" id="JAHVHP010000001">
    <property type="protein sequence ID" value="MBY5949931.1"/>
    <property type="molecule type" value="Genomic_DNA"/>
</dbReference>
<evidence type="ECO:0000313" key="5">
    <source>
        <dbReference type="Proteomes" id="UP000766609"/>
    </source>
</evidence>
<keyword evidence="2 4" id="KW-0548">Nucleotidyltransferase</keyword>
<evidence type="ECO:0000256" key="1">
    <source>
        <dbReference type="ARBA" id="ARBA00022679"/>
    </source>
</evidence>
<dbReference type="InterPro" id="IPR004528">
    <property type="entry name" value="KdsB"/>
</dbReference>
<dbReference type="NCBIfam" id="NF009905">
    <property type="entry name" value="PRK13368.1"/>
    <property type="match status" value="1"/>
</dbReference>
<comment type="caution">
    <text evidence="4">The sequence shown here is derived from an EMBL/GenBank/DDBJ whole genome shotgun (WGS) entry which is preliminary data.</text>
</comment>
<dbReference type="SUPFAM" id="SSF53448">
    <property type="entry name" value="Nucleotide-diphospho-sugar transferases"/>
    <property type="match status" value="1"/>
</dbReference>
<keyword evidence="1" id="KW-0808">Transferase</keyword>
<dbReference type="NCBIfam" id="NF003952">
    <property type="entry name" value="PRK05450.1-5"/>
    <property type="match status" value="1"/>
</dbReference>
<protein>
    <submittedName>
        <fullName evidence="4">3-deoxy-manno-octulosonate cytidylyltransferase</fullName>
    </submittedName>
</protein>
<evidence type="ECO:0000313" key="4">
    <source>
        <dbReference type="EMBL" id="MBY5949931.1"/>
    </source>
</evidence>
<dbReference type="InterPro" id="IPR029044">
    <property type="entry name" value="Nucleotide-diphossugar_trans"/>
</dbReference>
<dbReference type="RefSeq" id="WP_222583035.1">
    <property type="nucleotide sequence ID" value="NZ_JAHVHP010000001.1"/>
</dbReference>
<dbReference type="Proteomes" id="UP000766609">
    <property type="component" value="Unassembled WGS sequence"/>
</dbReference>
<sequence>MKIIGVIPARYKSSRFEGKPLALILGKPMIIHVAEKVEQALGKQNTYIATDDDRIAKLVESFGYMAIMTSESAKTGTDRLWDFAQQINADIYINVQGDEPMVSPNDIQKVVEKKLTYIDSVTCGMLPISNEEDPNDINIPKVLVNKNSDLIYMSRLPIPGIKNTSRLDKPNYLKQVCIYGFTYHDLKSFGELDKKAPYENFEDIEILRFFDLDISIKMVMMEKETIAVDNPKDIERVEKAMTQV</sequence>
<keyword evidence="5" id="KW-1185">Reference proteome</keyword>
<accession>A0ABS7N0T4</accession>